<evidence type="ECO:0000256" key="1">
    <source>
        <dbReference type="SAM" id="SignalP"/>
    </source>
</evidence>
<proteinExistence type="predicted"/>
<accession>A0A8H7WI86</accession>
<sequence>MKATLALLSMAVAINAIPAALHIDIDISQAATSPESLSKNGPFCIPFYGHQCAARDVTDDCCPGLQCLDDGTDVKRCLAPEETSSRPAVDALYNASSEQCNPFYGEECVAGDAAKDCCTPLQCLDDGEGEGITRCMEPDADVDARKHVPFKKELL</sequence>
<gene>
    <name evidence="2" type="ORF">IFR04_001392</name>
</gene>
<organism evidence="2 3">
    <name type="scientific">Cadophora malorum</name>
    <dbReference type="NCBI Taxonomy" id="108018"/>
    <lineage>
        <taxon>Eukaryota</taxon>
        <taxon>Fungi</taxon>
        <taxon>Dikarya</taxon>
        <taxon>Ascomycota</taxon>
        <taxon>Pezizomycotina</taxon>
        <taxon>Leotiomycetes</taxon>
        <taxon>Helotiales</taxon>
        <taxon>Ploettnerulaceae</taxon>
        <taxon>Cadophora</taxon>
    </lineage>
</organism>
<comment type="caution">
    <text evidence="2">The sequence shown here is derived from an EMBL/GenBank/DDBJ whole genome shotgun (WGS) entry which is preliminary data.</text>
</comment>
<name>A0A8H7WI86_9HELO</name>
<protein>
    <submittedName>
        <fullName evidence="2">Uncharacterized protein</fullName>
    </submittedName>
</protein>
<evidence type="ECO:0000313" key="2">
    <source>
        <dbReference type="EMBL" id="KAG4425473.1"/>
    </source>
</evidence>
<feature type="signal peptide" evidence="1">
    <location>
        <begin position="1"/>
        <end position="16"/>
    </location>
</feature>
<feature type="chain" id="PRO_5034601964" evidence="1">
    <location>
        <begin position="17"/>
        <end position="155"/>
    </location>
</feature>
<keyword evidence="1" id="KW-0732">Signal</keyword>
<dbReference type="AlphaFoldDB" id="A0A8H7WI86"/>
<evidence type="ECO:0000313" key="3">
    <source>
        <dbReference type="Proteomes" id="UP000664132"/>
    </source>
</evidence>
<reference evidence="2" key="1">
    <citation type="submission" date="2021-02" db="EMBL/GenBank/DDBJ databases">
        <title>Genome sequence Cadophora malorum strain M34.</title>
        <authorList>
            <person name="Stefanovic E."/>
            <person name="Vu D."/>
            <person name="Scully C."/>
            <person name="Dijksterhuis J."/>
            <person name="Roader J."/>
            <person name="Houbraken J."/>
        </authorList>
    </citation>
    <scope>NUCLEOTIDE SEQUENCE</scope>
    <source>
        <strain evidence="2">M34</strain>
    </source>
</reference>
<dbReference type="EMBL" id="JAFJYH010000010">
    <property type="protein sequence ID" value="KAG4425473.1"/>
    <property type="molecule type" value="Genomic_DNA"/>
</dbReference>
<dbReference type="Proteomes" id="UP000664132">
    <property type="component" value="Unassembled WGS sequence"/>
</dbReference>
<keyword evidence="3" id="KW-1185">Reference proteome</keyword>